<dbReference type="Gene3D" id="1.20.58.2220">
    <property type="entry name" value="Formin, FH2 domain"/>
    <property type="match status" value="1"/>
</dbReference>
<dbReference type="PANTHER" id="PTHR45725">
    <property type="entry name" value="FORMIN HOMOLOGY 2 FAMILY MEMBER"/>
    <property type="match status" value="1"/>
</dbReference>
<name>X6MKU0_RETFI</name>
<keyword evidence="4" id="KW-1185">Reference proteome</keyword>
<feature type="compositionally biased region" description="Basic and acidic residues" evidence="1">
    <location>
        <begin position="685"/>
        <end position="694"/>
    </location>
</feature>
<evidence type="ECO:0000313" key="3">
    <source>
        <dbReference type="EMBL" id="ETO13695.1"/>
    </source>
</evidence>
<sequence length="841" mass="95531">MDMNNEKYQRKINLLEAELGTCKAQLKQNQLLVEQLITENKLLQTQRRRDNATDAATSQPFSVGLQNLSTVLNQHKGKEQAPSLLIPPSPIQPSPSLKTDDLNSSNSQNATSPDTLKKEEKKEEEPEQLKPFLKMNKIGVPMPSIELKMKSQGVDPQLLHNYLNRLTNPVDVKSNTINATPTNNNNNNSNETQTKTVPPELEPFLKQLKIGVPRVAIENKMRAQGLDPQMLNDYQNSSSSNTSAAAPSSHAKTEQKGNALATALSNGLAESIQKNKATENKPVVFVNHKSSIEELPPNLKPKPNVVPSVKMRQLHWTKVNPKEVKGTIWEEVDDNSTNINIQELETMFQITEAKANPSSSANGLSKKKKDDTIHLLDSKRAYNVDIGLSRIKLTHNRILDAILGMDETTFNVDNISKLISYVPTPEEVDTITSYEGDPSQLGHAEQFFLTLSVIPNVPERLRLWEFKLRFKELIDQQNEKISLLRKAHDTVKNSKAFRDVLRYILKIGNYMNGGTKKGQAYGFKLSSLKQLTGAKTADNTMSLMEYLILVLRKNANDAFKFVEEFEILEEVSRVDVSQLAADVNKIGVNLQSIKKRIDSKVDQSDRRNLFGDVMTHFLKSGEIEFQQLRNRHDRVKQDCLKLSEFLNQSNDIQLEFFKLLNEFKQLFTKAQEIVVQREQQEMKETKKQKAKEQKVQPTTLKNQQDKSNVSDQTQVKKIDTSELGDILHKRKVNTAVTTIVDAADKQKKESNKLGNVIETLGITTTKQKIIEEKITEPSVTDGLLFLETNKQLSKECRDCLQENPKTVIREYWSHNKQSWFLNLLNVKTKINIFDLLFHNKY</sequence>
<dbReference type="OMA" id="CESAPGW"/>
<evidence type="ECO:0000313" key="4">
    <source>
        <dbReference type="Proteomes" id="UP000023152"/>
    </source>
</evidence>
<feature type="region of interest" description="Disordered" evidence="1">
    <location>
        <begin position="76"/>
        <end position="134"/>
    </location>
</feature>
<dbReference type="Pfam" id="PF10152">
    <property type="entry name" value="CCDC53"/>
    <property type="match status" value="2"/>
</dbReference>
<dbReference type="Pfam" id="PF02181">
    <property type="entry name" value="FH2"/>
    <property type="match status" value="1"/>
</dbReference>
<feature type="compositionally biased region" description="Low complexity" evidence="1">
    <location>
        <begin position="175"/>
        <end position="196"/>
    </location>
</feature>
<evidence type="ECO:0000256" key="1">
    <source>
        <dbReference type="SAM" id="MobiDB-lite"/>
    </source>
</evidence>
<dbReference type="SUPFAM" id="SSF101447">
    <property type="entry name" value="Formin homology 2 domain (FH2 domain)"/>
    <property type="match status" value="1"/>
</dbReference>
<dbReference type="InterPro" id="IPR019309">
    <property type="entry name" value="WASHC3"/>
</dbReference>
<protein>
    <recommendedName>
        <fullName evidence="2">FH2 domain-containing protein</fullName>
    </recommendedName>
</protein>
<evidence type="ECO:0000259" key="2">
    <source>
        <dbReference type="PROSITE" id="PS51444"/>
    </source>
</evidence>
<dbReference type="SMART" id="SM00498">
    <property type="entry name" value="FH2"/>
    <property type="match status" value="1"/>
</dbReference>
<proteinExistence type="predicted"/>
<dbReference type="GO" id="GO:0071203">
    <property type="term" value="C:WASH complex"/>
    <property type="evidence" value="ECO:0007669"/>
    <property type="project" value="InterPro"/>
</dbReference>
<comment type="caution">
    <text evidence="3">The sequence shown here is derived from an EMBL/GenBank/DDBJ whole genome shotgun (WGS) entry which is preliminary data.</text>
</comment>
<dbReference type="InterPro" id="IPR042201">
    <property type="entry name" value="FH2_Formin_sf"/>
</dbReference>
<dbReference type="PANTHER" id="PTHR45725:SF1">
    <property type="entry name" value="DISHEVELLED ASSOCIATED ACTIVATOR OF MORPHOGENESIS, ISOFORM D"/>
    <property type="match status" value="1"/>
</dbReference>
<feature type="region of interest" description="Disordered" evidence="1">
    <location>
        <begin position="685"/>
        <end position="713"/>
    </location>
</feature>
<dbReference type="Proteomes" id="UP000023152">
    <property type="component" value="Unassembled WGS sequence"/>
</dbReference>
<feature type="compositionally biased region" description="Polar residues" evidence="1">
    <location>
        <begin position="697"/>
        <end position="713"/>
    </location>
</feature>
<accession>X6MKU0</accession>
<feature type="domain" description="FH2" evidence="2">
    <location>
        <begin position="301"/>
        <end position="693"/>
    </location>
</feature>
<dbReference type="PROSITE" id="PS51444">
    <property type="entry name" value="FH2"/>
    <property type="match status" value="1"/>
</dbReference>
<dbReference type="InterPro" id="IPR015425">
    <property type="entry name" value="FH2_Formin"/>
</dbReference>
<feature type="compositionally biased region" description="Basic and acidic residues" evidence="1">
    <location>
        <begin position="115"/>
        <end position="128"/>
    </location>
</feature>
<dbReference type="OrthoDB" id="1668162at2759"/>
<dbReference type="InterPro" id="IPR051425">
    <property type="entry name" value="Formin_Homology"/>
</dbReference>
<feature type="compositionally biased region" description="Polar residues" evidence="1">
    <location>
        <begin position="102"/>
        <end position="114"/>
    </location>
</feature>
<organism evidence="3 4">
    <name type="scientific">Reticulomyxa filosa</name>
    <dbReference type="NCBI Taxonomy" id="46433"/>
    <lineage>
        <taxon>Eukaryota</taxon>
        <taxon>Sar</taxon>
        <taxon>Rhizaria</taxon>
        <taxon>Retaria</taxon>
        <taxon>Foraminifera</taxon>
        <taxon>Monothalamids</taxon>
        <taxon>Reticulomyxidae</taxon>
        <taxon>Reticulomyxa</taxon>
    </lineage>
</organism>
<feature type="compositionally biased region" description="Low complexity" evidence="1">
    <location>
        <begin position="237"/>
        <end position="250"/>
    </location>
</feature>
<dbReference type="AlphaFoldDB" id="X6MKU0"/>
<gene>
    <name evidence="3" type="ORF">RFI_23673</name>
</gene>
<reference evidence="3 4" key="1">
    <citation type="journal article" date="2013" name="Curr. Biol.">
        <title>The Genome of the Foraminiferan Reticulomyxa filosa.</title>
        <authorList>
            <person name="Glockner G."/>
            <person name="Hulsmann N."/>
            <person name="Schleicher M."/>
            <person name="Noegel A.A."/>
            <person name="Eichinger L."/>
            <person name="Gallinger C."/>
            <person name="Pawlowski J."/>
            <person name="Sierra R."/>
            <person name="Euteneuer U."/>
            <person name="Pillet L."/>
            <person name="Moustafa A."/>
            <person name="Platzer M."/>
            <person name="Groth M."/>
            <person name="Szafranski K."/>
            <person name="Schliwa M."/>
        </authorList>
    </citation>
    <scope>NUCLEOTIDE SEQUENCE [LARGE SCALE GENOMIC DNA]</scope>
</reference>
<dbReference type="EMBL" id="ASPP01020442">
    <property type="protein sequence ID" value="ETO13695.1"/>
    <property type="molecule type" value="Genomic_DNA"/>
</dbReference>
<feature type="region of interest" description="Disordered" evidence="1">
    <location>
        <begin position="226"/>
        <end position="259"/>
    </location>
</feature>
<feature type="region of interest" description="Disordered" evidence="1">
    <location>
        <begin position="173"/>
        <end position="196"/>
    </location>
</feature>